<dbReference type="Proteomes" id="UP001221757">
    <property type="component" value="Unassembled WGS sequence"/>
</dbReference>
<reference evidence="2" key="1">
    <citation type="submission" date="2023-03" db="EMBL/GenBank/DDBJ databases">
        <title>Massive genome expansion in bonnet fungi (Mycena s.s.) driven by repeated elements and novel gene families across ecological guilds.</title>
        <authorList>
            <consortium name="Lawrence Berkeley National Laboratory"/>
            <person name="Harder C.B."/>
            <person name="Miyauchi S."/>
            <person name="Viragh M."/>
            <person name="Kuo A."/>
            <person name="Thoen E."/>
            <person name="Andreopoulos B."/>
            <person name="Lu D."/>
            <person name="Skrede I."/>
            <person name="Drula E."/>
            <person name="Henrissat B."/>
            <person name="Morin E."/>
            <person name="Kohler A."/>
            <person name="Barry K."/>
            <person name="LaButti K."/>
            <person name="Morin E."/>
            <person name="Salamov A."/>
            <person name="Lipzen A."/>
            <person name="Mereny Z."/>
            <person name="Hegedus B."/>
            <person name="Baldrian P."/>
            <person name="Stursova M."/>
            <person name="Weitz H."/>
            <person name="Taylor A."/>
            <person name="Grigoriev I.V."/>
            <person name="Nagy L.G."/>
            <person name="Martin F."/>
            <person name="Kauserud H."/>
        </authorList>
    </citation>
    <scope>NUCLEOTIDE SEQUENCE</scope>
    <source>
        <strain evidence="2">CBHHK067</strain>
    </source>
</reference>
<evidence type="ECO:0000313" key="3">
    <source>
        <dbReference type="Proteomes" id="UP001221757"/>
    </source>
</evidence>
<keyword evidence="3" id="KW-1185">Reference proteome</keyword>
<dbReference type="AlphaFoldDB" id="A0AAD7H2X6"/>
<evidence type="ECO:0000313" key="2">
    <source>
        <dbReference type="EMBL" id="KAJ7710937.1"/>
    </source>
</evidence>
<dbReference type="EMBL" id="JARKIE010000001">
    <property type="protein sequence ID" value="KAJ7710937.1"/>
    <property type="molecule type" value="Genomic_DNA"/>
</dbReference>
<name>A0AAD7H2X6_MYCRO</name>
<dbReference type="Pfam" id="PF10544">
    <property type="entry name" value="T5orf172"/>
    <property type="match status" value="1"/>
</dbReference>
<gene>
    <name evidence="2" type="ORF">B0H17DRAFT_1190603</name>
</gene>
<dbReference type="InterPro" id="IPR018306">
    <property type="entry name" value="Phage_T5_Orf172_DNA-bd"/>
</dbReference>
<protein>
    <recommendedName>
        <fullName evidence="1">Bacteriophage T5 Orf172 DNA-binding domain-containing protein</fullName>
    </recommendedName>
</protein>
<feature type="domain" description="Bacteriophage T5 Orf172 DNA-binding" evidence="1">
    <location>
        <begin position="95"/>
        <end position="194"/>
    </location>
</feature>
<evidence type="ECO:0000259" key="1">
    <source>
        <dbReference type="Pfam" id="PF10544"/>
    </source>
</evidence>
<sequence>MSHSLNYAAHLRNLHPSLLTAPTSRQIPLSSSSFYVLPLHPVARRTNHPVYLHVLPPNKFPARLHTPTSLVFSMARLYPALTRRPVSSSDGPGGIYVYHIPRYQPNRPKSRCRRRALARPEVKIGRAIDPPKRRKQWLRKCRGQCQIWWFYWHVPFPKKFENLRHKHFKLEGAWIRPEECEWCTVNHCEKFDCDKCGGRRGIIEVVEGYHALLGWPIDRRRLSN</sequence>
<organism evidence="2 3">
    <name type="scientific">Mycena rosella</name>
    <name type="common">Pink bonnet</name>
    <name type="synonym">Agaricus rosellus</name>
    <dbReference type="NCBI Taxonomy" id="1033263"/>
    <lineage>
        <taxon>Eukaryota</taxon>
        <taxon>Fungi</taxon>
        <taxon>Dikarya</taxon>
        <taxon>Basidiomycota</taxon>
        <taxon>Agaricomycotina</taxon>
        <taxon>Agaricomycetes</taxon>
        <taxon>Agaricomycetidae</taxon>
        <taxon>Agaricales</taxon>
        <taxon>Marasmiineae</taxon>
        <taxon>Mycenaceae</taxon>
        <taxon>Mycena</taxon>
    </lineage>
</organism>
<proteinExistence type="predicted"/>
<accession>A0AAD7H2X6</accession>
<comment type="caution">
    <text evidence="2">The sequence shown here is derived from an EMBL/GenBank/DDBJ whole genome shotgun (WGS) entry which is preliminary data.</text>
</comment>